<dbReference type="EMBL" id="ACGT01000037">
    <property type="protein sequence ID" value="EEJ73443.1"/>
    <property type="molecule type" value="Genomic_DNA"/>
</dbReference>
<evidence type="ECO:0000313" key="2">
    <source>
        <dbReference type="EMBL" id="EEJ73443.1"/>
    </source>
</evidence>
<protein>
    <submittedName>
        <fullName evidence="2">Uncharacterized protein</fullName>
    </submittedName>
</protein>
<keyword evidence="1" id="KW-0812">Transmembrane</keyword>
<proteinExistence type="predicted"/>
<comment type="caution">
    <text evidence="2">The sequence shown here is derived from an EMBL/GenBank/DDBJ whole genome shotgun (WGS) entry which is preliminary data.</text>
</comment>
<feature type="transmembrane region" description="Helical" evidence="1">
    <location>
        <begin position="129"/>
        <end position="157"/>
    </location>
</feature>
<evidence type="ECO:0000313" key="3">
    <source>
        <dbReference type="Proteomes" id="UP000003531"/>
    </source>
</evidence>
<name>C2EJ31_9LACO</name>
<dbReference type="AlphaFoldDB" id="C2EJ31"/>
<keyword evidence="1" id="KW-0472">Membrane</keyword>
<sequence length="161" mass="19015">MNGGKVTVKNVWLILKLIRYLLVGIICLTLIFIYKEDITFHPTKYTFEMQHMYFFITTAILPFFRLKHQSWFISDGEPVVSYKQKALDLHHHDLAQNHKDRKWTSNGVYTNPYEYTSVDTMSHDNMSEWLYSIAKSVIMSILFIFFGPIFIVIGIYVKYKG</sequence>
<evidence type="ECO:0000256" key="1">
    <source>
        <dbReference type="SAM" id="Phobius"/>
    </source>
</evidence>
<organism evidence="2 3">
    <name type="scientific">Ligilactobacillus salivarius DSM 20555 = ATCC 11741</name>
    <dbReference type="NCBI Taxonomy" id="1423799"/>
    <lineage>
        <taxon>Bacteria</taxon>
        <taxon>Bacillati</taxon>
        <taxon>Bacillota</taxon>
        <taxon>Bacilli</taxon>
        <taxon>Lactobacillales</taxon>
        <taxon>Lactobacillaceae</taxon>
        <taxon>Ligilactobacillus</taxon>
    </lineage>
</organism>
<reference evidence="2 3" key="1">
    <citation type="submission" date="2009-01" db="EMBL/GenBank/DDBJ databases">
        <authorList>
            <person name="Qin X."/>
            <person name="Bachman B."/>
            <person name="Battles P."/>
            <person name="Bell A."/>
            <person name="Bess C."/>
            <person name="Bickham C."/>
            <person name="Chaboub L."/>
            <person name="Chen D."/>
            <person name="Coyle M."/>
            <person name="Deiros D.R."/>
            <person name="Dinh H."/>
            <person name="Forbes L."/>
            <person name="Fowler G."/>
            <person name="Francisco L."/>
            <person name="Fu Q."/>
            <person name="Gubbala S."/>
            <person name="Hale W."/>
            <person name="Han Y."/>
            <person name="Hemphill L."/>
            <person name="Highlander S.K."/>
            <person name="Hirani K."/>
            <person name="Hogues M."/>
            <person name="Jackson L."/>
            <person name="Jakkamsetti A."/>
            <person name="Javaid M."/>
            <person name="Jiang H."/>
            <person name="Korchina V."/>
            <person name="Kovar C."/>
            <person name="Lara F."/>
            <person name="Lee S."/>
            <person name="Mata R."/>
            <person name="Mathew T."/>
            <person name="Moen C."/>
            <person name="Morales K."/>
            <person name="Munidasa M."/>
            <person name="Nazareth L."/>
            <person name="Ngo R."/>
            <person name="Nguyen L."/>
            <person name="Okwuonu G."/>
            <person name="Ongeri F."/>
            <person name="Patil S."/>
            <person name="Petrosino J."/>
            <person name="Pham C."/>
            <person name="Pham P."/>
            <person name="Pu L.-L."/>
            <person name="Puazo M."/>
            <person name="Raj R."/>
            <person name="Reid J."/>
            <person name="Rouhana J."/>
            <person name="Saada N."/>
            <person name="Shang Y."/>
            <person name="Simmons D."/>
            <person name="Thornton R."/>
            <person name="Warren J."/>
            <person name="Weissenberger G."/>
            <person name="Zhang J."/>
            <person name="Zhang L."/>
            <person name="Zhou C."/>
            <person name="Zhu D."/>
            <person name="Muzny D."/>
            <person name="Worley K."/>
            <person name="Gibbs R."/>
        </authorList>
    </citation>
    <scope>NUCLEOTIDE SEQUENCE [LARGE SCALE GENOMIC DNA]</scope>
    <source>
        <strain evidence="2 3">ATCC 11741</strain>
    </source>
</reference>
<dbReference type="Proteomes" id="UP000003531">
    <property type="component" value="Unassembled WGS sequence"/>
</dbReference>
<accession>C2EJ31</accession>
<feature type="transmembrane region" description="Helical" evidence="1">
    <location>
        <begin position="12"/>
        <end position="33"/>
    </location>
</feature>
<keyword evidence="1" id="KW-1133">Transmembrane helix</keyword>
<dbReference type="HOGENOM" id="CLU_135553_0_0_9"/>
<gene>
    <name evidence="2" type="ORF">HMPREF0545_1653</name>
</gene>
<feature type="transmembrane region" description="Helical" evidence="1">
    <location>
        <begin position="45"/>
        <end position="64"/>
    </location>
</feature>